<dbReference type="AlphaFoldDB" id="A0A485KN84"/>
<dbReference type="GO" id="GO:0042586">
    <property type="term" value="F:peptide deformylase activity"/>
    <property type="evidence" value="ECO:0007669"/>
    <property type="project" value="UniProtKB-EC"/>
</dbReference>
<dbReference type="EMBL" id="VJMH01005152">
    <property type="protein sequence ID" value="KAF0699871.1"/>
    <property type="molecule type" value="Genomic_DNA"/>
</dbReference>
<dbReference type="OrthoDB" id="276063at2759"/>
<keyword evidence="10" id="KW-1185">Reference proteome</keyword>
<keyword evidence="4 7" id="KW-0378">Hydrolase</keyword>
<evidence type="ECO:0000313" key="10">
    <source>
        <dbReference type="Proteomes" id="UP000332933"/>
    </source>
</evidence>
<sequence length="178" mass="20150">MHRLVFLGNSALRKVSHSVKDLNEIKPLVKSMKEIVGEYQGLGLAGPQVGVNQRLFLMVKDLPEDEDSVLTYEAIINPKITAMSDEVTKDFEGCLSFPGYQGIVSRAEQIEVSYTTLNGEEVRDRVLGDLHARIFQHELDHLDGVMFLDKCDISSLIHEEEFRNMDFLELQLLLKGDD</sequence>
<dbReference type="InterPro" id="IPR023635">
    <property type="entry name" value="Peptide_deformylase"/>
</dbReference>
<reference evidence="8" key="2">
    <citation type="submission" date="2019-06" db="EMBL/GenBank/DDBJ databases">
        <title>Genomics analysis of Aphanomyces spp. identifies a new class of oomycete effector associated with host adaptation.</title>
        <authorList>
            <person name="Gaulin E."/>
        </authorList>
    </citation>
    <scope>NUCLEOTIDE SEQUENCE</scope>
    <source>
        <strain evidence="8">CBS 578.67</strain>
    </source>
</reference>
<dbReference type="GO" id="GO:0046872">
    <property type="term" value="F:metal ion binding"/>
    <property type="evidence" value="ECO:0007669"/>
    <property type="project" value="UniProtKB-KW"/>
</dbReference>
<comment type="function">
    <text evidence="6 7">Removes the formyl group from the N-terminal Met of newly synthesized proteins.</text>
</comment>
<reference evidence="9 10" key="1">
    <citation type="submission" date="2019-03" db="EMBL/GenBank/DDBJ databases">
        <authorList>
            <person name="Gaulin E."/>
            <person name="Dumas B."/>
        </authorList>
    </citation>
    <scope>NUCLEOTIDE SEQUENCE [LARGE SCALE GENOMIC DNA]</scope>
    <source>
        <strain evidence="9">CBS 568.67</strain>
    </source>
</reference>
<dbReference type="GO" id="GO:0006412">
    <property type="term" value="P:translation"/>
    <property type="evidence" value="ECO:0007669"/>
    <property type="project" value="UniProtKB-KW"/>
</dbReference>
<organism evidence="9 10">
    <name type="scientific">Aphanomyces stellatus</name>
    <dbReference type="NCBI Taxonomy" id="120398"/>
    <lineage>
        <taxon>Eukaryota</taxon>
        <taxon>Sar</taxon>
        <taxon>Stramenopiles</taxon>
        <taxon>Oomycota</taxon>
        <taxon>Saprolegniomycetes</taxon>
        <taxon>Saprolegniales</taxon>
        <taxon>Verrucalvaceae</taxon>
        <taxon>Aphanomyces</taxon>
    </lineage>
</organism>
<keyword evidence="5 7" id="KW-0648">Protein biosynthesis</keyword>
<dbReference type="Pfam" id="PF01327">
    <property type="entry name" value="Pep_deformylase"/>
    <property type="match status" value="1"/>
</dbReference>
<evidence type="ECO:0000256" key="7">
    <source>
        <dbReference type="RuleBase" id="RU362111"/>
    </source>
</evidence>
<evidence type="ECO:0000256" key="3">
    <source>
        <dbReference type="ARBA" id="ARBA00022723"/>
    </source>
</evidence>
<dbReference type="GO" id="GO:0005739">
    <property type="term" value="C:mitochondrion"/>
    <property type="evidence" value="ECO:0007669"/>
    <property type="project" value="TreeGrafter"/>
</dbReference>
<dbReference type="HAMAP" id="MF_00163">
    <property type="entry name" value="Pep_deformylase"/>
    <property type="match status" value="1"/>
</dbReference>
<dbReference type="EC" id="3.5.1.88" evidence="2 7"/>
<comment type="catalytic activity">
    <reaction evidence="7">
        <text>N-terminal N-formyl-L-methionyl-[peptide] + H2O = N-terminal L-methionyl-[peptide] + formate</text>
        <dbReference type="Rhea" id="RHEA:24420"/>
        <dbReference type="Rhea" id="RHEA-COMP:10639"/>
        <dbReference type="Rhea" id="RHEA-COMP:10640"/>
        <dbReference type="ChEBI" id="CHEBI:15377"/>
        <dbReference type="ChEBI" id="CHEBI:15740"/>
        <dbReference type="ChEBI" id="CHEBI:49298"/>
        <dbReference type="ChEBI" id="CHEBI:64731"/>
        <dbReference type="EC" id="3.5.1.88"/>
    </reaction>
</comment>
<dbReference type="PRINTS" id="PR01576">
    <property type="entry name" value="PDEFORMYLASE"/>
</dbReference>
<gene>
    <name evidence="9" type="primary">Aste57867_9581</name>
    <name evidence="8" type="ORF">As57867_009543</name>
    <name evidence="9" type="ORF">ASTE57867_9581</name>
</gene>
<keyword evidence="3 7" id="KW-0479">Metal-binding</keyword>
<evidence type="ECO:0000313" key="9">
    <source>
        <dbReference type="EMBL" id="VFT86460.1"/>
    </source>
</evidence>
<dbReference type="PANTHER" id="PTHR10458:SF2">
    <property type="entry name" value="PEPTIDE DEFORMYLASE, MITOCHONDRIAL"/>
    <property type="match status" value="1"/>
</dbReference>
<dbReference type="Gene3D" id="3.90.45.10">
    <property type="entry name" value="Peptide deformylase"/>
    <property type="match status" value="1"/>
</dbReference>
<accession>A0A485KN84</accession>
<dbReference type="EMBL" id="CAADRA010005173">
    <property type="protein sequence ID" value="VFT86460.1"/>
    <property type="molecule type" value="Genomic_DNA"/>
</dbReference>
<dbReference type="NCBIfam" id="NF001159">
    <property type="entry name" value="PRK00150.1-3"/>
    <property type="match status" value="1"/>
</dbReference>
<evidence type="ECO:0000256" key="2">
    <source>
        <dbReference type="ARBA" id="ARBA00012175"/>
    </source>
</evidence>
<evidence type="ECO:0000256" key="6">
    <source>
        <dbReference type="ARBA" id="ARBA00037114"/>
    </source>
</evidence>
<dbReference type="InterPro" id="IPR036821">
    <property type="entry name" value="Peptide_deformylase_sf"/>
</dbReference>
<proteinExistence type="inferred from homology"/>
<dbReference type="PIRSF" id="PIRSF004749">
    <property type="entry name" value="Pep_def"/>
    <property type="match status" value="1"/>
</dbReference>
<protein>
    <recommendedName>
        <fullName evidence="2 7">Peptide deformylase</fullName>
        <ecNumber evidence="2 7">3.5.1.88</ecNumber>
    </recommendedName>
</protein>
<evidence type="ECO:0000256" key="1">
    <source>
        <dbReference type="ARBA" id="ARBA00010759"/>
    </source>
</evidence>
<dbReference type="CDD" id="cd00487">
    <property type="entry name" value="Pep_deformylase"/>
    <property type="match status" value="1"/>
</dbReference>
<evidence type="ECO:0000313" key="8">
    <source>
        <dbReference type="EMBL" id="KAF0699871.1"/>
    </source>
</evidence>
<evidence type="ECO:0000256" key="4">
    <source>
        <dbReference type="ARBA" id="ARBA00022801"/>
    </source>
</evidence>
<dbReference type="NCBIfam" id="TIGR00079">
    <property type="entry name" value="pept_deformyl"/>
    <property type="match status" value="1"/>
</dbReference>
<dbReference type="Proteomes" id="UP000332933">
    <property type="component" value="Unassembled WGS sequence"/>
</dbReference>
<evidence type="ECO:0000256" key="5">
    <source>
        <dbReference type="ARBA" id="ARBA00022917"/>
    </source>
</evidence>
<name>A0A485KN84_9STRA</name>
<dbReference type="PANTHER" id="PTHR10458">
    <property type="entry name" value="PEPTIDE DEFORMYLASE"/>
    <property type="match status" value="1"/>
</dbReference>
<dbReference type="SUPFAM" id="SSF56420">
    <property type="entry name" value="Peptide deformylase"/>
    <property type="match status" value="1"/>
</dbReference>
<comment type="similarity">
    <text evidence="1 7">Belongs to the polypeptide deformylase family.</text>
</comment>